<keyword evidence="1" id="KW-0732">Signal</keyword>
<evidence type="ECO:0000313" key="3">
    <source>
        <dbReference type="Proteomes" id="UP000249757"/>
    </source>
</evidence>
<protein>
    <recommendedName>
        <fullName evidence="4">AA1-like domain-containing protein</fullName>
    </recommendedName>
</protein>
<name>A0A922N2F3_9PLEO</name>
<proteinExistence type="predicted"/>
<organism evidence="2 3">
    <name type="scientific">Pyrenophora tritici-repentis</name>
    <dbReference type="NCBI Taxonomy" id="45151"/>
    <lineage>
        <taxon>Eukaryota</taxon>
        <taxon>Fungi</taxon>
        <taxon>Dikarya</taxon>
        <taxon>Ascomycota</taxon>
        <taxon>Pezizomycotina</taxon>
        <taxon>Dothideomycetes</taxon>
        <taxon>Pleosporomycetidae</taxon>
        <taxon>Pleosporales</taxon>
        <taxon>Pleosporineae</taxon>
        <taxon>Pleosporaceae</taxon>
        <taxon>Pyrenophora</taxon>
    </lineage>
</organism>
<feature type="chain" id="PRO_5038056900" description="AA1-like domain-containing protein" evidence="1">
    <location>
        <begin position="20"/>
        <end position="156"/>
    </location>
</feature>
<evidence type="ECO:0008006" key="4">
    <source>
        <dbReference type="Google" id="ProtNLM"/>
    </source>
</evidence>
<reference evidence="3" key="1">
    <citation type="journal article" date="2022" name="Microb. Genom.">
        <title>A global pangenome for the wheat fungal pathogen Pyrenophora tritici-repentis and prediction of effector protein structural homology.</title>
        <authorList>
            <person name="Moolhuijzen P.M."/>
            <person name="See P.T."/>
            <person name="Shi G."/>
            <person name="Powell H.R."/>
            <person name="Cockram J."/>
            <person name="Jorgensen L.N."/>
            <person name="Benslimane H."/>
            <person name="Strelkov S.E."/>
            <person name="Turner J."/>
            <person name="Liu Z."/>
            <person name="Moffat C.S."/>
        </authorList>
    </citation>
    <scope>NUCLEOTIDE SEQUENCE [LARGE SCALE GENOMIC DNA]</scope>
</reference>
<sequence length="156" mass="17361">MRSLTLTALFASALAATSSLDFTISDYKFQSDVDGPTRVNFTLSTEVSPRIYCNLRRDQRQFAGIPAMAGPCTWDEGPSEENFQYFFLLTKTDDGQTPANPTGYNVTLWHQVPPNPSLTGRHDIVVPTKCWSNIIGILDCAQDSEEYKDQFNVVVG</sequence>
<dbReference type="Proteomes" id="UP000249757">
    <property type="component" value="Unassembled WGS sequence"/>
</dbReference>
<dbReference type="EMBL" id="NRDI02000026">
    <property type="protein sequence ID" value="KAI1508443.1"/>
    <property type="molecule type" value="Genomic_DNA"/>
</dbReference>
<comment type="caution">
    <text evidence="2">The sequence shown here is derived from an EMBL/GenBank/DDBJ whole genome shotgun (WGS) entry which is preliminary data.</text>
</comment>
<feature type="signal peptide" evidence="1">
    <location>
        <begin position="1"/>
        <end position="19"/>
    </location>
</feature>
<gene>
    <name evidence="2" type="ORF">Ptr86124_012665</name>
</gene>
<accession>A0A922N2F3</accession>
<dbReference type="AlphaFoldDB" id="A0A922N2F3"/>
<keyword evidence="3" id="KW-1185">Reference proteome</keyword>
<evidence type="ECO:0000256" key="1">
    <source>
        <dbReference type="SAM" id="SignalP"/>
    </source>
</evidence>
<evidence type="ECO:0000313" key="2">
    <source>
        <dbReference type="EMBL" id="KAI1508443.1"/>
    </source>
</evidence>